<dbReference type="InterPro" id="IPR050275">
    <property type="entry name" value="PGM_Phosphatase"/>
</dbReference>
<dbReference type="SMART" id="SM00855">
    <property type="entry name" value="PGAM"/>
    <property type="match status" value="1"/>
</dbReference>
<gene>
    <name evidence="1" type="ORF">ACFSM5_09615</name>
</gene>
<evidence type="ECO:0000313" key="1">
    <source>
        <dbReference type="EMBL" id="MFD2263143.1"/>
    </source>
</evidence>
<reference evidence="2" key="1">
    <citation type="journal article" date="2019" name="Int. J. Syst. Evol. Microbiol.">
        <title>The Global Catalogue of Microorganisms (GCM) 10K type strain sequencing project: providing services to taxonomists for standard genome sequencing and annotation.</title>
        <authorList>
            <consortium name="The Broad Institute Genomics Platform"/>
            <consortium name="The Broad Institute Genome Sequencing Center for Infectious Disease"/>
            <person name="Wu L."/>
            <person name="Ma J."/>
        </authorList>
    </citation>
    <scope>NUCLEOTIDE SEQUENCE [LARGE SCALE GENOMIC DNA]</scope>
    <source>
        <strain evidence="2">CGMCC 1.19062</strain>
    </source>
</reference>
<name>A0ABW5DPS3_9PROT</name>
<dbReference type="Proteomes" id="UP001597295">
    <property type="component" value="Unassembled WGS sequence"/>
</dbReference>
<comment type="caution">
    <text evidence="1">The sequence shown here is derived from an EMBL/GenBank/DDBJ whole genome shotgun (WGS) entry which is preliminary data.</text>
</comment>
<proteinExistence type="predicted"/>
<dbReference type="Gene3D" id="3.40.50.1240">
    <property type="entry name" value="Phosphoglycerate mutase-like"/>
    <property type="match status" value="1"/>
</dbReference>
<dbReference type="CDD" id="cd07067">
    <property type="entry name" value="HP_PGM_like"/>
    <property type="match status" value="1"/>
</dbReference>
<protein>
    <submittedName>
        <fullName evidence="1">Histidine phosphatase family protein</fullName>
        <ecNumber evidence="1">3.1.3.-</ecNumber>
    </submittedName>
</protein>
<evidence type="ECO:0000313" key="2">
    <source>
        <dbReference type="Proteomes" id="UP001597295"/>
    </source>
</evidence>
<dbReference type="Pfam" id="PF00300">
    <property type="entry name" value="His_Phos_1"/>
    <property type="match status" value="1"/>
</dbReference>
<dbReference type="RefSeq" id="WP_379876116.1">
    <property type="nucleotide sequence ID" value="NZ_JBHUIP010000009.1"/>
</dbReference>
<dbReference type="EMBL" id="JBHUIP010000009">
    <property type="protein sequence ID" value="MFD2263143.1"/>
    <property type="molecule type" value="Genomic_DNA"/>
</dbReference>
<dbReference type="GO" id="GO:0016787">
    <property type="term" value="F:hydrolase activity"/>
    <property type="evidence" value="ECO:0007669"/>
    <property type="project" value="UniProtKB-KW"/>
</dbReference>
<dbReference type="PANTHER" id="PTHR48100:SF59">
    <property type="entry name" value="ADENOSYLCOBALAMIN_ALPHA-RIBAZOLE PHOSPHATASE"/>
    <property type="match status" value="1"/>
</dbReference>
<accession>A0ABW5DPS3</accession>
<dbReference type="InterPro" id="IPR013078">
    <property type="entry name" value="His_Pase_superF_clade-1"/>
</dbReference>
<dbReference type="EC" id="3.1.3.-" evidence="1"/>
<sequence length="195" mass="21564">MTWLALVRHGPTEWNALGRMQGRVDMPLSDEGRGSISRSRLPVEWLGWTLLASPLLRAQETAQLLANRKPRSESALIEQDWGAWEGRTLADIASSGDEAQAGTGLDFLPLRGESPRMVQERLKPFLQEVARIGDPVVAVTHKGVIRAIMGLATGWDFMGKPPVRFDWRAGHLFKLAPDGTPTVYQANISLSKLDE</sequence>
<keyword evidence="1" id="KW-0378">Hydrolase</keyword>
<keyword evidence="2" id="KW-1185">Reference proteome</keyword>
<dbReference type="PANTHER" id="PTHR48100">
    <property type="entry name" value="BROAD-SPECIFICITY PHOSPHATASE YOR283W-RELATED"/>
    <property type="match status" value="1"/>
</dbReference>
<dbReference type="InterPro" id="IPR029033">
    <property type="entry name" value="His_PPase_superfam"/>
</dbReference>
<organism evidence="1 2">
    <name type="scientific">Lacibacterium aquatile</name>
    <dbReference type="NCBI Taxonomy" id="1168082"/>
    <lineage>
        <taxon>Bacteria</taxon>
        <taxon>Pseudomonadati</taxon>
        <taxon>Pseudomonadota</taxon>
        <taxon>Alphaproteobacteria</taxon>
        <taxon>Rhodospirillales</taxon>
        <taxon>Rhodospirillaceae</taxon>
    </lineage>
</organism>
<dbReference type="SUPFAM" id="SSF53254">
    <property type="entry name" value="Phosphoglycerate mutase-like"/>
    <property type="match status" value="1"/>
</dbReference>